<sequence>MRNLRMINTVIFSLIIIYPYIDTQLVRAGDNHTEEFSWNGGTKVEITAYTHATELKDGDIFYISITVKLLALNEEARDIHDIEVRILLSSEIDVKKIEFDALSNINASQTEDQMHEYKEEWGYLSVQLQFYCREDIAWETDPELISEWKLFLEIDKYRSTSPINFI</sequence>
<reference evidence="1" key="1">
    <citation type="journal article" date="2014" name="Front. Microbiol.">
        <title>High frequency of phylogenetically diverse reductive dehalogenase-homologous genes in deep subseafloor sedimentary metagenomes.</title>
        <authorList>
            <person name="Kawai M."/>
            <person name="Futagami T."/>
            <person name="Toyoda A."/>
            <person name="Takaki Y."/>
            <person name="Nishi S."/>
            <person name="Hori S."/>
            <person name="Arai W."/>
            <person name="Tsubouchi T."/>
            <person name="Morono Y."/>
            <person name="Uchiyama I."/>
            <person name="Ito T."/>
            <person name="Fujiyama A."/>
            <person name="Inagaki F."/>
            <person name="Takami H."/>
        </authorList>
    </citation>
    <scope>NUCLEOTIDE SEQUENCE</scope>
    <source>
        <strain evidence="1">Expedition CK06-06</strain>
    </source>
</reference>
<protein>
    <submittedName>
        <fullName evidence="1">Uncharacterized protein</fullName>
    </submittedName>
</protein>
<dbReference type="EMBL" id="BARV01022420">
    <property type="protein sequence ID" value="GAI20036.1"/>
    <property type="molecule type" value="Genomic_DNA"/>
</dbReference>
<evidence type="ECO:0000313" key="1">
    <source>
        <dbReference type="EMBL" id="GAI20036.1"/>
    </source>
</evidence>
<accession>X1MPU8</accession>
<feature type="non-terminal residue" evidence="1">
    <location>
        <position position="166"/>
    </location>
</feature>
<name>X1MPU8_9ZZZZ</name>
<proteinExistence type="predicted"/>
<gene>
    <name evidence="1" type="ORF">S06H3_36972</name>
</gene>
<dbReference type="AlphaFoldDB" id="X1MPU8"/>
<comment type="caution">
    <text evidence="1">The sequence shown here is derived from an EMBL/GenBank/DDBJ whole genome shotgun (WGS) entry which is preliminary data.</text>
</comment>
<organism evidence="1">
    <name type="scientific">marine sediment metagenome</name>
    <dbReference type="NCBI Taxonomy" id="412755"/>
    <lineage>
        <taxon>unclassified sequences</taxon>
        <taxon>metagenomes</taxon>
        <taxon>ecological metagenomes</taxon>
    </lineage>
</organism>